<dbReference type="InterPro" id="IPR002121">
    <property type="entry name" value="HRDC_dom"/>
</dbReference>
<feature type="region of interest" description="Disordered" evidence="1">
    <location>
        <begin position="415"/>
        <end position="437"/>
    </location>
</feature>
<dbReference type="Proteomes" id="UP001560267">
    <property type="component" value="Unassembled WGS sequence"/>
</dbReference>
<evidence type="ECO:0000313" key="4">
    <source>
        <dbReference type="Proteomes" id="UP001560267"/>
    </source>
</evidence>
<evidence type="ECO:0000313" key="3">
    <source>
        <dbReference type="EMBL" id="MEX6429222.1"/>
    </source>
</evidence>
<dbReference type="InterPro" id="IPR003593">
    <property type="entry name" value="AAA+_ATPase"/>
</dbReference>
<comment type="caution">
    <text evidence="3">The sequence shown here is derived from an EMBL/GenBank/DDBJ whole genome shotgun (WGS) entry which is preliminary data.</text>
</comment>
<sequence length="518" mass="57189">MRQAQAMTRLLAGDSVFLTGAPGSGKSYVLRQFIRVATRSGKTVAVTASTGIAATQIGGLTIHSWSGIGIRDLLRQHDLELLTSKDRLVHRYLTTDVLIIDEVSMLSGNFLSMLDRLARTIRDVDAPFGGLQMILAGDMFQLPPINRDSTESDFAFHSAAWHDLDPLPCYLTEQYRQSDDKLAEVLTAMRDGSFGVTHEAILSGRIGVEPLSGFEPTRLYSHNVDVDAMNARRLADIASAPHTYAMELRGPRALVEPLQRGVLAPQELILKVGAEVMFVANDQNQRYANGTLGRVVDLSGAWPVVQLTSSQRKIPVEPHSWVVEEDGVNKAEIRQVPLRLAWAITVHKSQGMSLDAAEIDLSRSFTPGMGYVALSRLRSLNGLYLKGLNAMALQLHPAIFDFDVSIRQRSEQLARLTQDSQVGNASPPSGPDETDLDPKLLDKLKAWRRDQARSEGVPAYVIAHDIMLAEIAMRSPRNTFELRRIKGMGATRVQRYGDAILRIVIDHLEPSPTQNSLF</sequence>
<gene>
    <name evidence="3" type="ORF">AB6A68_05135</name>
</gene>
<dbReference type="InterPro" id="IPR044876">
    <property type="entry name" value="HRDC_dom_sf"/>
</dbReference>
<dbReference type="CDD" id="cd18037">
    <property type="entry name" value="DEXSc_Pif1_like"/>
    <property type="match status" value="1"/>
</dbReference>
<dbReference type="InterPro" id="IPR027417">
    <property type="entry name" value="P-loop_NTPase"/>
</dbReference>
<dbReference type="RefSeq" id="WP_298382592.1">
    <property type="nucleotide sequence ID" value="NZ_JBFSHR010000012.1"/>
</dbReference>
<dbReference type="Pfam" id="PF00570">
    <property type="entry name" value="HRDC"/>
    <property type="match status" value="1"/>
</dbReference>
<organism evidence="3 4">
    <name type="scientific">Ferrimicrobium acidiphilum</name>
    <dbReference type="NCBI Taxonomy" id="121039"/>
    <lineage>
        <taxon>Bacteria</taxon>
        <taxon>Bacillati</taxon>
        <taxon>Actinomycetota</taxon>
        <taxon>Acidimicrobiia</taxon>
        <taxon>Acidimicrobiales</taxon>
        <taxon>Acidimicrobiaceae</taxon>
        <taxon>Ferrimicrobium</taxon>
    </lineage>
</organism>
<proteinExistence type="predicted"/>
<evidence type="ECO:0000256" key="1">
    <source>
        <dbReference type="SAM" id="MobiDB-lite"/>
    </source>
</evidence>
<protein>
    <submittedName>
        <fullName evidence="3">HRDC domain-containing protein</fullName>
    </submittedName>
</protein>
<dbReference type="Pfam" id="PF05970">
    <property type="entry name" value="PIF1"/>
    <property type="match status" value="1"/>
</dbReference>
<dbReference type="InterPro" id="IPR051055">
    <property type="entry name" value="PIF1_helicase"/>
</dbReference>
<evidence type="ECO:0000259" key="2">
    <source>
        <dbReference type="PROSITE" id="PS50967"/>
    </source>
</evidence>
<feature type="compositionally biased region" description="Polar residues" evidence="1">
    <location>
        <begin position="415"/>
        <end position="427"/>
    </location>
</feature>
<keyword evidence="4" id="KW-1185">Reference proteome</keyword>
<dbReference type="PANTHER" id="PTHR47642">
    <property type="entry name" value="ATP-DEPENDENT DNA HELICASE"/>
    <property type="match status" value="1"/>
</dbReference>
<dbReference type="SUPFAM" id="SSF52540">
    <property type="entry name" value="P-loop containing nucleoside triphosphate hydrolases"/>
    <property type="match status" value="2"/>
</dbReference>
<dbReference type="Gene3D" id="1.10.150.80">
    <property type="entry name" value="HRDC domain"/>
    <property type="match status" value="1"/>
</dbReference>
<reference evidence="3 4" key="1">
    <citation type="submission" date="2024-07" db="EMBL/GenBank/DDBJ databases">
        <title>Draft Genome Sequence of Ferrimicrobium acidiphilum Strain YE2023, Isolated from a Pulp of Bioleach Reactor.</title>
        <authorList>
            <person name="Elkina Y.A."/>
            <person name="Bulaeva A.G."/>
            <person name="Beletsky A.V."/>
            <person name="Mardanov A.V."/>
        </authorList>
    </citation>
    <scope>NUCLEOTIDE SEQUENCE [LARGE SCALE GENOMIC DNA]</scope>
    <source>
        <strain evidence="3 4">YE2023</strain>
    </source>
</reference>
<dbReference type="SMART" id="SM00382">
    <property type="entry name" value="AAA"/>
    <property type="match status" value="1"/>
</dbReference>
<dbReference type="PROSITE" id="PS50967">
    <property type="entry name" value="HRDC"/>
    <property type="match status" value="1"/>
</dbReference>
<accession>A0ABV3Y0Z4</accession>
<dbReference type="InterPro" id="IPR010997">
    <property type="entry name" value="HRDC-like_sf"/>
</dbReference>
<dbReference type="PANTHER" id="PTHR47642:SF5">
    <property type="entry name" value="ATP-DEPENDENT DNA HELICASE"/>
    <property type="match status" value="1"/>
</dbReference>
<feature type="domain" description="HRDC" evidence="2">
    <location>
        <begin position="434"/>
        <end position="514"/>
    </location>
</feature>
<dbReference type="Gene3D" id="3.40.50.300">
    <property type="entry name" value="P-loop containing nucleotide triphosphate hydrolases"/>
    <property type="match status" value="1"/>
</dbReference>
<dbReference type="CDD" id="cd18809">
    <property type="entry name" value="SF1_C_RecD"/>
    <property type="match status" value="1"/>
</dbReference>
<dbReference type="EMBL" id="JBFSHR010000012">
    <property type="protein sequence ID" value="MEX6429222.1"/>
    <property type="molecule type" value="Genomic_DNA"/>
</dbReference>
<name>A0ABV3Y0Z4_9ACTN</name>
<dbReference type="SMART" id="SM00341">
    <property type="entry name" value="HRDC"/>
    <property type="match status" value="1"/>
</dbReference>
<dbReference type="SUPFAM" id="SSF47819">
    <property type="entry name" value="HRDC-like"/>
    <property type="match status" value="1"/>
</dbReference>
<dbReference type="InterPro" id="IPR010285">
    <property type="entry name" value="DNA_helicase_pif1-like_DEAD"/>
</dbReference>